<evidence type="ECO:0000313" key="2">
    <source>
        <dbReference type="RefSeq" id="XP_011004425.1"/>
    </source>
</evidence>
<accession>A0AAJ6T517</accession>
<dbReference type="AlphaFoldDB" id="A0AAJ6T517"/>
<dbReference type="PANTHER" id="PTHR33133">
    <property type="entry name" value="OS08G0107100 PROTEIN-RELATED"/>
    <property type="match status" value="1"/>
</dbReference>
<sequence>MVLTNTMVTCNLALVVAGIDNCTIYKSLRKACLLRKGTDSMALLLALPINLGLVATEALFRYRVVRAYDPVFGRNCDPKIGREGAEICVQIEPVKDDSGISDGSQGLEMVFVD</sequence>
<reference evidence="2" key="1">
    <citation type="submission" date="2025-08" db="UniProtKB">
        <authorList>
            <consortium name="RefSeq"/>
        </authorList>
    </citation>
    <scope>IDENTIFICATION</scope>
</reference>
<dbReference type="RefSeq" id="XP_011004425.1">
    <property type="nucleotide sequence ID" value="XM_011006123.1"/>
</dbReference>
<protein>
    <submittedName>
        <fullName evidence="2">Uncharacterized protein LOC105110918</fullName>
    </submittedName>
</protein>
<keyword evidence="1" id="KW-1185">Reference proteome</keyword>
<dbReference type="Proteomes" id="UP000694918">
    <property type="component" value="Unplaced"/>
</dbReference>
<dbReference type="GeneID" id="105110918"/>
<dbReference type="PANTHER" id="PTHR33133:SF19">
    <property type="entry name" value="BINDING-PROTEIN-DEPENDENT TRANSPORT SYSTEMS INNER MEMBRANE COMPONENT"/>
    <property type="match status" value="1"/>
</dbReference>
<proteinExistence type="predicted"/>
<dbReference type="KEGG" id="peu:105110918"/>
<name>A0AAJ6T517_POPEU</name>
<organism evidence="1 2">
    <name type="scientific">Populus euphratica</name>
    <name type="common">Euphrates poplar</name>
    <dbReference type="NCBI Taxonomy" id="75702"/>
    <lineage>
        <taxon>Eukaryota</taxon>
        <taxon>Viridiplantae</taxon>
        <taxon>Streptophyta</taxon>
        <taxon>Embryophyta</taxon>
        <taxon>Tracheophyta</taxon>
        <taxon>Spermatophyta</taxon>
        <taxon>Magnoliopsida</taxon>
        <taxon>eudicotyledons</taxon>
        <taxon>Gunneridae</taxon>
        <taxon>Pentapetalae</taxon>
        <taxon>rosids</taxon>
        <taxon>fabids</taxon>
        <taxon>Malpighiales</taxon>
        <taxon>Salicaceae</taxon>
        <taxon>Saliceae</taxon>
        <taxon>Populus</taxon>
    </lineage>
</organism>
<evidence type="ECO:0000313" key="1">
    <source>
        <dbReference type="Proteomes" id="UP000694918"/>
    </source>
</evidence>
<gene>
    <name evidence="2" type="primary">LOC105110918</name>
</gene>